<dbReference type="Gene3D" id="2.60.40.150">
    <property type="entry name" value="C2 domain"/>
    <property type="match status" value="1"/>
</dbReference>
<dbReference type="EMBL" id="JWZX01002035">
    <property type="protein sequence ID" value="KOO31348.1"/>
    <property type="molecule type" value="Genomic_DNA"/>
</dbReference>
<proteinExistence type="predicted"/>
<feature type="compositionally biased region" description="Pro residues" evidence="1">
    <location>
        <begin position="944"/>
        <end position="956"/>
    </location>
</feature>
<evidence type="ECO:0000256" key="1">
    <source>
        <dbReference type="SAM" id="MobiDB-lite"/>
    </source>
</evidence>
<evidence type="ECO:0000313" key="2">
    <source>
        <dbReference type="EMBL" id="KOO31348.1"/>
    </source>
</evidence>
<protein>
    <submittedName>
        <fullName evidence="2">Small gtp-binding protein</fullName>
    </submittedName>
</protein>
<dbReference type="Gene3D" id="3.40.50.300">
    <property type="entry name" value="P-loop containing nucleotide triphosphate hydrolases"/>
    <property type="match status" value="1"/>
</dbReference>
<dbReference type="OrthoDB" id="676979at2759"/>
<feature type="region of interest" description="Disordered" evidence="1">
    <location>
        <begin position="943"/>
        <end position="968"/>
    </location>
</feature>
<name>A0A0M0JYY7_9EUKA</name>
<gene>
    <name evidence="2" type="ORF">Ctob_008239</name>
</gene>
<feature type="compositionally biased region" description="Low complexity" evidence="1">
    <location>
        <begin position="957"/>
        <end position="968"/>
    </location>
</feature>
<comment type="caution">
    <text evidence="2">The sequence shown here is derived from an EMBL/GenBank/DDBJ whole genome shotgun (WGS) entry which is preliminary data.</text>
</comment>
<keyword evidence="3" id="KW-1185">Reference proteome</keyword>
<dbReference type="InterPro" id="IPR027417">
    <property type="entry name" value="P-loop_NTPase"/>
</dbReference>
<reference evidence="3" key="1">
    <citation type="journal article" date="2015" name="PLoS Genet.">
        <title>Genome Sequence and Transcriptome Analyses of Chrysochromulina tobin: Metabolic Tools for Enhanced Algal Fitness in the Prominent Order Prymnesiales (Haptophyceae).</title>
        <authorList>
            <person name="Hovde B.T."/>
            <person name="Deodato C.R."/>
            <person name="Hunsperger H.M."/>
            <person name="Ryken S.A."/>
            <person name="Yost W."/>
            <person name="Jha R.K."/>
            <person name="Patterson J."/>
            <person name="Monnat R.J. Jr."/>
            <person name="Barlow S.B."/>
            <person name="Starkenburg S.R."/>
            <person name="Cattolico R.A."/>
        </authorList>
    </citation>
    <scope>NUCLEOTIDE SEQUENCE</scope>
    <source>
        <strain evidence="3">CCMP291</strain>
    </source>
</reference>
<dbReference type="SUPFAM" id="SSF52540">
    <property type="entry name" value="P-loop containing nucleoside triphosphate hydrolases"/>
    <property type="match status" value="1"/>
</dbReference>
<dbReference type="InterPro" id="IPR035892">
    <property type="entry name" value="C2_domain_sf"/>
</dbReference>
<accession>A0A0M0JYY7</accession>
<sequence length="1006" mass="105855">MTQIARCLWGGGFTSTLTIAGNLRNRGSWLSPQALRVEVVDAGSLDSNLTHQSQHPPAPASWRCGFATYGTGDGCDCACGALDPDCDDTSTGNLGALLGAWNCMPGQVCVAPGVCSGDVARVQLRGLGLAAVRTSSGLSAPSLSQTPAESIAASIPSITSIVAADPNDGDSVASVGDTLTIHFDGVTNYAAGALRGNRSFVDDIFRFSTALGNDYTGEWVASSMVDASQSLASERLTSMEDDLVAKGANLPPTPRPIVDCAGVVVGELTVGVKVITAIATMGKSAHSDQLFVDVTELKLKKAPPAARHGVRLLVDMLGVAELEETTQKETTHGEGLYPFPFSKSFTLAPLSKLAVKLATALEAADEEESEMQLVVKTIFRSGSASTYGICHVSLRALLVAGQDLSSMAPRPVLSPNGKETLGTLSVSVVALAALRTLNESSGGGAPGSVSLKLSVHEVLLVRPPKPIAPLVIHVDLLGVVSSTSAALTPKAGEAVPANFDALFALEPGTAPREAAIKAFQRPPTSTARQGIRAVRKFIQEKLMQGSMKYYGARVCILGHAQLGKMVLTKALKQLEQHMRDLSYSLSGHISVSSALIGEADSQGVLTMWDLSGGKDYGSVLQPYLCDGSVYLLVVPALDVSILKTMYELYVGRWLNALRLGAPNTTVIPVMTKGEDLLMSAERRDRSSAVLEAACAPQVEWFKSRLEQFQDSVPEHMPKLKIRIDLFSCVSSSVGGEASVEVRAIADHSHDGRRWMMPSRLPDTAPEGSRDLWNHLSARPGYEALVPFPTHVPNMTLELMPTWDHPEDDGFVLLASTAIGPYRPWLRAVLSANRTTSLRAIFNGSYFYFRYYEQVLHTFWPRAGPALRGDEPCCTPSTPAAAAAAEDRAVPGTASEAANASVAVTGFGFDVFGASTLATTRCKFGTVITQVISIELSGIVLPGAPSAPPRAPEPPPSSADDGASSAGSSTAATADVDLVGVGGTAEVEVTIAVSEYPLSFASPLIAL</sequence>
<organism evidence="2 3">
    <name type="scientific">Chrysochromulina tobinii</name>
    <dbReference type="NCBI Taxonomy" id="1460289"/>
    <lineage>
        <taxon>Eukaryota</taxon>
        <taxon>Haptista</taxon>
        <taxon>Haptophyta</taxon>
        <taxon>Prymnesiophyceae</taxon>
        <taxon>Prymnesiales</taxon>
        <taxon>Chrysochromulinaceae</taxon>
        <taxon>Chrysochromulina</taxon>
    </lineage>
</organism>
<evidence type="ECO:0000313" key="3">
    <source>
        <dbReference type="Proteomes" id="UP000037460"/>
    </source>
</evidence>
<dbReference type="Proteomes" id="UP000037460">
    <property type="component" value="Unassembled WGS sequence"/>
</dbReference>
<dbReference type="AlphaFoldDB" id="A0A0M0JYY7"/>